<dbReference type="PANTHER" id="PTHR43270:SF8">
    <property type="entry name" value="DI- AND TRIPEPTIDASE DUG2-RELATED"/>
    <property type="match status" value="1"/>
</dbReference>
<dbReference type="AlphaFoldDB" id="A0A8H4W3M4"/>
<evidence type="ECO:0000256" key="2">
    <source>
        <dbReference type="ARBA" id="ARBA00022670"/>
    </source>
</evidence>
<evidence type="ECO:0000256" key="1">
    <source>
        <dbReference type="ARBA" id="ARBA00006247"/>
    </source>
</evidence>
<evidence type="ECO:0000256" key="4">
    <source>
        <dbReference type="ARBA" id="ARBA00022801"/>
    </source>
</evidence>
<evidence type="ECO:0000256" key="3">
    <source>
        <dbReference type="ARBA" id="ARBA00022723"/>
    </source>
</evidence>
<dbReference type="GO" id="GO:0008233">
    <property type="term" value="F:peptidase activity"/>
    <property type="evidence" value="ECO:0007669"/>
    <property type="project" value="UniProtKB-KW"/>
</dbReference>
<reference evidence="7 8" key="1">
    <citation type="submission" date="2020-03" db="EMBL/GenBank/DDBJ databases">
        <title>Draft Genome Sequence of Cudoniella acicularis.</title>
        <authorList>
            <person name="Buettner E."/>
            <person name="Kellner H."/>
        </authorList>
    </citation>
    <scope>NUCLEOTIDE SEQUENCE [LARGE SCALE GENOMIC DNA]</scope>
    <source>
        <strain evidence="7 8">DSM 108380</strain>
    </source>
</reference>
<keyword evidence="5" id="KW-0853">WD repeat</keyword>
<dbReference type="InterPro" id="IPR001680">
    <property type="entry name" value="WD40_rpt"/>
</dbReference>
<feature type="compositionally biased region" description="Low complexity" evidence="6">
    <location>
        <begin position="901"/>
        <end position="914"/>
    </location>
</feature>
<dbReference type="SUPFAM" id="SSF50978">
    <property type="entry name" value="WD40 repeat-like"/>
    <property type="match status" value="1"/>
</dbReference>
<feature type="region of interest" description="Disordered" evidence="6">
    <location>
        <begin position="32"/>
        <end position="88"/>
    </location>
</feature>
<name>A0A8H4W3M4_9HELO</name>
<dbReference type="Proteomes" id="UP000566819">
    <property type="component" value="Unassembled WGS sequence"/>
</dbReference>
<organism evidence="7 8">
    <name type="scientific">Cudoniella acicularis</name>
    <dbReference type="NCBI Taxonomy" id="354080"/>
    <lineage>
        <taxon>Eukaryota</taxon>
        <taxon>Fungi</taxon>
        <taxon>Dikarya</taxon>
        <taxon>Ascomycota</taxon>
        <taxon>Pezizomycotina</taxon>
        <taxon>Leotiomycetes</taxon>
        <taxon>Helotiales</taxon>
        <taxon>Tricladiaceae</taxon>
        <taxon>Cudoniella</taxon>
    </lineage>
</organism>
<feature type="compositionally biased region" description="Basic and acidic residues" evidence="6">
    <location>
        <begin position="234"/>
        <end position="243"/>
    </location>
</feature>
<dbReference type="InterPro" id="IPR002933">
    <property type="entry name" value="Peptidase_M20"/>
</dbReference>
<dbReference type="SMART" id="SM00320">
    <property type="entry name" value="WD40"/>
    <property type="match status" value="6"/>
</dbReference>
<dbReference type="EMBL" id="JAAMPI010000301">
    <property type="protein sequence ID" value="KAF4632968.1"/>
    <property type="molecule type" value="Genomic_DNA"/>
</dbReference>
<keyword evidence="8" id="KW-1185">Reference proteome</keyword>
<keyword evidence="4" id="KW-0378">Hydrolase</keyword>
<dbReference type="Gene3D" id="3.30.70.360">
    <property type="match status" value="1"/>
</dbReference>
<dbReference type="PROSITE" id="PS00758">
    <property type="entry name" value="ARGE_DAPE_CPG2_1"/>
    <property type="match status" value="1"/>
</dbReference>
<accession>A0A8H4W3M4</accession>
<feature type="repeat" description="WD" evidence="5">
    <location>
        <begin position="151"/>
        <end position="182"/>
    </location>
</feature>
<dbReference type="Pfam" id="PF00400">
    <property type="entry name" value="WD40"/>
    <property type="match status" value="2"/>
</dbReference>
<feature type="compositionally biased region" description="Low complexity" evidence="6">
    <location>
        <begin position="867"/>
        <end position="876"/>
    </location>
</feature>
<dbReference type="InterPro" id="IPR017149">
    <property type="entry name" value="GSH_degradosome_Dug2"/>
</dbReference>
<proteinExistence type="inferred from homology"/>
<evidence type="ECO:0000256" key="6">
    <source>
        <dbReference type="SAM" id="MobiDB-lite"/>
    </source>
</evidence>
<keyword evidence="3" id="KW-0479">Metal-binding</keyword>
<feature type="region of interest" description="Disordered" evidence="6">
    <location>
        <begin position="899"/>
        <end position="926"/>
    </location>
</feature>
<feature type="region of interest" description="Disordered" evidence="6">
    <location>
        <begin position="846"/>
        <end position="876"/>
    </location>
</feature>
<evidence type="ECO:0008006" key="9">
    <source>
        <dbReference type="Google" id="ProtNLM"/>
    </source>
</evidence>
<sequence length="988" mass="110033">MSATKRKKIVNDNADFHLERWNGCARENPTAFCEMMCNPPSSASTSEDGDGNPSDWSRTESRDADVDEEEEEGSEGQTSNTSDDEEIYDITERVEGTDSGRAKEPPELAHHLQNDSSILALAVGDRYIYAGTQDGEIVVWSLASFELVLRIQAHTRAVLCLFLSADGQLLFSSAGDAIVNAWCPINLKRLYHIYSTYDVGDVFSAAYSRQFETVYLGAQNTSIQWCSLKDSASRPRPNLDHHPDRRNHRFFDSVQHGGTSTPRPQPTRTVDEGEIVEIDKAHMMHYAHFGYVYCMLLVRGVTRLVESDEDVLVSGGGDGTIKIWKLSHDNQPIKEVACLGEDDAESVLSMAVDGSFLYSSKLEGVIELWDLDTKQKLRVIKAHKGDVMTLQMGWGYLWSAGSTGFARKYSTVQYGKYQSSSSFNQKYHCVNRWKAHEGRILASAITTYNGQQLYITGANDNSVSIWNISGCTSESHGKSDIAANQLIKSLQEFVSFKTISSRPDHAEDCRRGATFLRTLFKKYGAQTEMLNTQHRQNPVVYARFKGNAETAAKRKKILFYGHYDVVPADNKQDKWIIDPFQMKGVNGYLYGRGVSDNKGPIMAALYGVVDLVHEKELESDITFLIEGEEESGSRGFKDAYWLDDEVPCLTYGLRGMLHATVKVDSNHPDVHSGVDGSFMMDEPLFDLTAILARLKGLHNRIQIPGFYDDILPLTPAEEARYNDITDVLIRRNPELGPPETLKASLMARWREPNLTIHRYKVSGPDGSLVSSHASAAISLRLVPNQEVDDVIKSLTTFLSDAFATLDTHNRLSISIDNQADAWLGDPDNEIFQTLEEAIMDVWGPIGDTRRSSVPGPKPKQNIQQPGTPTMSPSLKPTPTTTKILTNGSDHTSLAATPLEAIPPDSISPSNNNNSTDGRRRGRKPLYIREGGSIPSIRFLEKEFGAPAAHLPCGQASDSAHLDNERLRVSNLYKGREIFRKVFKELPRK</sequence>
<feature type="region of interest" description="Disordered" evidence="6">
    <location>
        <begin position="234"/>
        <end position="270"/>
    </location>
</feature>
<dbReference type="PROSITE" id="PS50082">
    <property type="entry name" value="WD_REPEATS_2"/>
    <property type="match status" value="2"/>
</dbReference>
<gene>
    <name evidence="7" type="ORF">G7Y89_g5156</name>
</gene>
<dbReference type="InterPro" id="IPR036322">
    <property type="entry name" value="WD40_repeat_dom_sf"/>
</dbReference>
<keyword evidence="2" id="KW-0645">Protease</keyword>
<dbReference type="InterPro" id="IPR001261">
    <property type="entry name" value="ArgE/DapE_CS"/>
</dbReference>
<feature type="compositionally biased region" description="Polar residues" evidence="6">
    <location>
        <begin position="256"/>
        <end position="268"/>
    </location>
</feature>
<evidence type="ECO:0000313" key="8">
    <source>
        <dbReference type="Proteomes" id="UP000566819"/>
    </source>
</evidence>
<dbReference type="Gene3D" id="2.130.10.10">
    <property type="entry name" value="YVTN repeat-like/Quinoprotein amine dehydrogenase"/>
    <property type="match status" value="2"/>
</dbReference>
<dbReference type="Gene3D" id="3.40.630.10">
    <property type="entry name" value="Zn peptidases"/>
    <property type="match status" value="2"/>
</dbReference>
<dbReference type="Pfam" id="PF01546">
    <property type="entry name" value="Peptidase_M20"/>
    <property type="match status" value="1"/>
</dbReference>
<dbReference type="InterPro" id="IPR015943">
    <property type="entry name" value="WD40/YVTN_repeat-like_dom_sf"/>
</dbReference>
<dbReference type="GO" id="GO:0006751">
    <property type="term" value="P:glutathione catabolic process"/>
    <property type="evidence" value="ECO:0007669"/>
    <property type="project" value="InterPro"/>
</dbReference>
<protein>
    <recommendedName>
        <fullName evidence="9">Peptidase M20 dimerisation domain-containing protein</fullName>
    </recommendedName>
</protein>
<dbReference type="SUPFAM" id="SSF53187">
    <property type="entry name" value="Zn-dependent exopeptidases"/>
    <property type="match status" value="2"/>
</dbReference>
<evidence type="ECO:0000313" key="7">
    <source>
        <dbReference type="EMBL" id="KAF4632968.1"/>
    </source>
</evidence>
<feature type="repeat" description="WD" evidence="5">
    <location>
        <begin position="308"/>
        <end position="334"/>
    </location>
</feature>
<comment type="similarity">
    <text evidence="1">Belongs to the peptidase M20A family.</text>
</comment>
<evidence type="ECO:0000256" key="5">
    <source>
        <dbReference type="PROSITE-ProRule" id="PRU00221"/>
    </source>
</evidence>
<dbReference type="GO" id="GO:0006508">
    <property type="term" value="P:proteolysis"/>
    <property type="evidence" value="ECO:0007669"/>
    <property type="project" value="UniProtKB-KW"/>
</dbReference>
<dbReference type="OrthoDB" id="7832001at2759"/>
<dbReference type="GO" id="GO:0046872">
    <property type="term" value="F:metal ion binding"/>
    <property type="evidence" value="ECO:0007669"/>
    <property type="project" value="UniProtKB-KW"/>
</dbReference>
<comment type="caution">
    <text evidence="7">The sequence shown here is derived from an EMBL/GenBank/DDBJ whole genome shotgun (WGS) entry which is preliminary data.</text>
</comment>
<dbReference type="InterPro" id="IPR051458">
    <property type="entry name" value="Cyt/Met_Dipeptidase"/>
</dbReference>
<dbReference type="PANTHER" id="PTHR43270">
    <property type="entry name" value="BETA-ALA-HIS DIPEPTIDASE"/>
    <property type="match status" value="1"/>
</dbReference>
<dbReference type="PIRSF" id="PIRSF037237">
    <property type="entry name" value="Peptidase_WD_repeats_DUG2"/>
    <property type="match status" value="1"/>
</dbReference>
<feature type="compositionally biased region" description="Acidic residues" evidence="6">
    <location>
        <begin position="65"/>
        <end position="74"/>
    </location>
</feature>